<accession>A0A0F9IXV2</accession>
<protein>
    <submittedName>
        <fullName evidence="1">Uncharacterized protein</fullName>
    </submittedName>
</protein>
<evidence type="ECO:0000313" key="1">
    <source>
        <dbReference type="EMBL" id="KKL98495.1"/>
    </source>
</evidence>
<dbReference type="AlphaFoldDB" id="A0A0F9IXV2"/>
<reference evidence="1" key="1">
    <citation type="journal article" date="2015" name="Nature">
        <title>Complex archaea that bridge the gap between prokaryotes and eukaryotes.</title>
        <authorList>
            <person name="Spang A."/>
            <person name="Saw J.H."/>
            <person name="Jorgensen S.L."/>
            <person name="Zaremba-Niedzwiedzka K."/>
            <person name="Martijn J."/>
            <person name="Lind A.E."/>
            <person name="van Eijk R."/>
            <person name="Schleper C."/>
            <person name="Guy L."/>
            <person name="Ettema T.J."/>
        </authorList>
    </citation>
    <scope>NUCLEOTIDE SEQUENCE</scope>
</reference>
<name>A0A0F9IXV2_9ZZZZ</name>
<comment type="caution">
    <text evidence="1">The sequence shown here is derived from an EMBL/GenBank/DDBJ whole genome shotgun (WGS) entry which is preliminary data.</text>
</comment>
<gene>
    <name evidence="1" type="ORF">LCGC14_1823860</name>
</gene>
<dbReference type="EMBL" id="LAZR01017907">
    <property type="protein sequence ID" value="KKL98495.1"/>
    <property type="molecule type" value="Genomic_DNA"/>
</dbReference>
<proteinExistence type="predicted"/>
<organism evidence="1">
    <name type="scientific">marine sediment metagenome</name>
    <dbReference type="NCBI Taxonomy" id="412755"/>
    <lineage>
        <taxon>unclassified sequences</taxon>
        <taxon>metagenomes</taxon>
        <taxon>ecological metagenomes</taxon>
    </lineage>
</organism>
<feature type="non-terminal residue" evidence="1">
    <location>
        <position position="1"/>
    </location>
</feature>
<sequence length="750" mass="78918">MSNTNANVMIGRRDNNTLPFNGQISRTILFNLALTPAEVRAYSSGAPVPFKYIGASQTEFFTTAEDRTLTAGTSDWTNAAAGDAMASFDKTTDLSLTADAVGDYAYITLTNIGAALAIGKRYRLTYDYSETVAGFEFKLEGAATQTLGDAVAGTSQTIEFAADEDFATTDELRIMAKTSAVAEGDFDNFSIVQIGAVLQLEQDGITDTTWVDSSGNDLDGTISGAIVTNPMPNLYVAEQDGTVKIMTDSAGNVGIGTPTPAGKLHTILSAGSPAIFAGATNATLTGVAISNADPSVLTKDATIDDGLVVGDLVVVNSGANCTVGEYVVTGITADTNVTLDRQAATGACSAGNITYVNGEGLTVSSTGQMILSDGVGATIIRQFNETGLGSRFTIGLPEVSRMLVIADAGDVDRDFGLSPQAHPTIVLFDSSGVQNPTRMYVDDGSHFIVDADRYVGKAQYFIFEGDGDNDTNDFITMDSVVTAELTDTDGEQAWLYIEPKINQSGTAAYNGLHVNVLEATPGPSFGDGSTGQGNNLLLLERESVPYFRVDRDGTVVASGGVVRVIGNNAALELEDDSGNLSRIKSGNSQLTISADPDNAVASTDIIFEIDGVEVGRFQEGLGLQSVKGFATQLWDIAGGNWETAVINTEYYSPNQCGGIYGIIYRQYFNTVLTSTNPRLDTGSIVTKMVDYVLHSKYTTSDRGLGHGNMTAYGSSDNHAYLMLSGASGGGNLSFGLTGYTVITGWVDYTK</sequence>